<reference evidence="6" key="1">
    <citation type="submission" date="2016-10" db="EMBL/GenBank/DDBJ databases">
        <authorList>
            <person name="Varghese N."/>
            <person name="Submissions S."/>
        </authorList>
    </citation>
    <scope>NUCLEOTIDE SEQUENCE [LARGE SCALE GENOMIC DNA]</scope>
    <source>
        <strain evidence="6">CGMCC 1.11014</strain>
    </source>
</reference>
<dbReference type="SUPFAM" id="SSF89260">
    <property type="entry name" value="Collagen-binding domain"/>
    <property type="match status" value="2"/>
</dbReference>
<keyword evidence="1" id="KW-0732">Signal</keyword>
<evidence type="ECO:0000313" key="6">
    <source>
        <dbReference type="Proteomes" id="UP000199391"/>
    </source>
</evidence>
<dbReference type="InterPro" id="IPR032812">
    <property type="entry name" value="SbsA_Ig"/>
</dbReference>
<dbReference type="Proteomes" id="UP000199391">
    <property type="component" value="Unassembled WGS sequence"/>
</dbReference>
<feature type="domain" description="Peptidase C-terminal archaeal/bacterial" evidence="2">
    <location>
        <begin position="595"/>
        <end position="660"/>
    </location>
</feature>
<evidence type="ECO:0000259" key="4">
    <source>
        <dbReference type="Pfam" id="PF13946"/>
    </source>
</evidence>
<dbReference type="OrthoDB" id="480426at2"/>
<dbReference type="Gene3D" id="2.60.120.380">
    <property type="match status" value="4"/>
</dbReference>
<evidence type="ECO:0000313" key="5">
    <source>
        <dbReference type="EMBL" id="SFU94955.1"/>
    </source>
</evidence>
<dbReference type="EMBL" id="FPBO01000016">
    <property type="protein sequence ID" value="SFU94955.1"/>
    <property type="molecule type" value="Genomic_DNA"/>
</dbReference>
<dbReference type="Pfam" id="PF13205">
    <property type="entry name" value="Big_5"/>
    <property type="match status" value="1"/>
</dbReference>
<dbReference type="InterPro" id="IPR014755">
    <property type="entry name" value="Cu-Rt/internalin_Ig-like"/>
</dbReference>
<feature type="domain" description="DUF4214" evidence="4">
    <location>
        <begin position="918"/>
        <end position="986"/>
    </location>
</feature>
<dbReference type="STRING" id="1035707.SAMN05216552_101632"/>
<evidence type="ECO:0000256" key="1">
    <source>
        <dbReference type="ARBA" id="ARBA00022729"/>
    </source>
</evidence>
<accession>A0A1I7KC22</accession>
<dbReference type="Gene3D" id="1.10.3130.20">
    <property type="entry name" value="Phycobilisome linker domain"/>
    <property type="match status" value="1"/>
</dbReference>
<gene>
    <name evidence="5" type="ORF">SAMN05216552_101632</name>
</gene>
<dbReference type="Pfam" id="PF04151">
    <property type="entry name" value="PPC"/>
    <property type="match status" value="1"/>
</dbReference>
<sequence length="1002" mass="101479">MATTADLSADLQTAGGVAVGATASSTFEQARDTDWFRVHLDAGVTYNFTMYGAASGMGTLQGDPEYGVAMLTVYDTAGQRASPWGGVTGAAGHLPALPFTPSASGDYFVSAQGALEATYTLGVATGTRDDVGDTAPGARALAIGASASGAIAAVNDHDWFKVRLEAGKLYSAVLRDQGDGAAGQLDLLLRDGQGNPVDVAQTPGPQSNSYALSGTPFASGDYYLDVSSWLGTGAYQLSVALVTDDYSADSATIGRLTVGASASGNIEAPNDRDWFRVALAENQPYVFDLGGGAGAALALIGPDGARRDIASGALVYANAAGDYHVEVQGPAGAYTLSVNPLRDDYTDNPGQGAGTLTAGASLAARFDYIGDADAFRMAVQAGHTYRVAFSTDSAAGQSRYDLGATLSALDATSLQTPGGLSGQGSTEAAITFKALGDGEVALTARNSGAPQGYRVTATDVGTDDAGDDAAHAAALAAGASVSAVLDRPSDIDVFALALQAGVSYEVRAGGELAGLNALLVAPIASASWGGGGHASYLVTPTAGTANHAYVRGFQSAGAYTLQALAVTDDYSANAATTGRLAPGGGASGVLRSYDDRDWFAISLEAGKSYRIELDAARPVNRDMLLSLLDAGGNELATGNYYSGMRLTYTAQASGTYYAQLAGTAGRGAGSETWSWTADYADGGYTLRATDLTPDVTAPRALSMSDAVAAVGGEIVVRFSETVARGGGSMEVRDQGGNTVLSVPADSQAVGLSGDTLTLKLSTALLPGASYSVALSSGFVTDAARNALAGDLRFTVNAAAAATAPGAGADVYAGRGDGSVIDGGAGLDSVVYGDGVTIGVVAGRHTATPSAAGARADTLAGIERVFIAGGSDAIALDVDGVGGRAYRLYQSAFDRTPDSAGVGYWMAAMERGASLLQVARGFVASEEFRGLYGHNPGDADFVGRLYQNVLHRPGEQAGVDYWTGVLRQGADRAEVLAAFSEGAENKSAVAALIANGFHYTPYG</sequence>
<evidence type="ECO:0000259" key="3">
    <source>
        <dbReference type="Pfam" id="PF13205"/>
    </source>
</evidence>
<dbReference type="InterPro" id="IPR025282">
    <property type="entry name" value="DUF4214"/>
</dbReference>
<name>A0A1I7KC22_9BURK</name>
<dbReference type="AlphaFoldDB" id="A0A1I7KC22"/>
<evidence type="ECO:0000259" key="2">
    <source>
        <dbReference type="Pfam" id="PF04151"/>
    </source>
</evidence>
<organism evidence="5 6">
    <name type="scientific">Pseudoduganella namucuonensis</name>
    <dbReference type="NCBI Taxonomy" id="1035707"/>
    <lineage>
        <taxon>Bacteria</taxon>
        <taxon>Pseudomonadati</taxon>
        <taxon>Pseudomonadota</taxon>
        <taxon>Betaproteobacteria</taxon>
        <taxon>Burkholderiales</taxon>
        <taxon>Oxalobacteraceae</taxon>
        <taxon>Telluria group</taxon>
        <taxon>Pseudoduganella</taxon>
    </lineage>
</organism>
<dbReference type="InterPro" id="IPR038255">
    <property type="entry name" value="PBS_linker_sf"/>
</dbReference>
<dbReference type="RefSeq" id="WP_093556810.1">
    <property type="nucleotide sequence ID" value="NZ_FPBO01000016.1"/>
</dbReference>
<protein>
    <submittedName>
        <fullName evidence="5">Pre-peptidase C-terminal domain-containing protein</fullName>
    </submittedName>
</protein>
<proteinExistence type="predicted"/>
<dbReference type="InterPro" id="IPR007280">
    <property type="entry name" value="Peptidase_C_arc/bac"/>
</dbReference>
<dbReference type="Pfam" id="PF13946">
    <property type="entry name" value="DUF4214"/>
    <property type="match status" value="1"/>
</dbReference>
<keyword evidence="6" id="KW-1185">Reference proteome</keyword>
<feature type="domain" description="SbsA Ig-like" evidence="3">
    <location>
        <begin position="701"/>
        <end position="794"/>
    </location>
</feature>
<dbReference type="Gene3D" id="2.60.40.1220">
    <property type="match status" value="1"/>
</dbReference>